<sequence length="191" mass="21780">MQVRQLVRSKFDSLTLANKLNRLTLEEVALEPELFNPLYFLENEDQRTLLLNQLVWQLSTHPDSGKLCVFRVQQIDRLACVAYDFDSSSIREIFLYSNFSQHNLGELYRFIGCEYLDSCYISELGGKCTLVTQSGNRVSIDVSLDHIVGIIRRLETLCVVIKPVSPKPINAPYMFQGKSSPYKNAPPLPFG</sequence>
<name>A0A7S6SMC8_9VIRU</name>
<reference evidence="1" key="1">
    <citation type="submission" date="2019-11" db="EMBL/GenBank/DDBJ databases">
        <authorList>
            <person name="Hu R."/>
            <person name="Soltani N."/>
            <person name="Hajimorad R."/>
        </authorList>
    </citation>
    <scope>NUCLEOTIDE SEQUENCE</scope>
    <source>
        <strain evidence="1">Cultivated-TN1</strain>
    </source>
</reference>
<dbReference type="EMBL" id="MN716767">
    <property type="protein sequence ID" value="QOJ37882.1"/>
    <property type="molecule type" value="Genomic_RNA"/>
</dbReference>
<evidence type="ECO:0000313" key="1">
    <source>
        <dbReference type="EMBL" id="QOJ37882.1"/>
    </source>
</evidence>
<proteinExistence type="predicted"/>
<gene>
    <name evidence="1" type="primary">ORF2</name>
    <name evidence="1" type="ORF">GVE_gp2</name>
</gene>
<protein>
    <submittedName>
        <fullName evidence="1">Uncharacterized protein</fullName>
    </submittedName>
</protein>
<organism evidence="1">
    <name type="scientific">Grapevine virus E</name>
    <dbReference type="NCBI Taxonomy" id="516956"/>
    <lineage>
        <taxon>Viruses</taxon>
        <taxon>Riboviria</taxon>
        <taxon>Orthornavirae</taxon>
        <taxon>Kitrinoviricota</taxon>
        <taxon>Alsuviricetes</taxon>
        <taxon>Tymovirales</taxon>
        <taxon>Betaflexiviridae</taxon>
        <taxon>Trivirinae</taxon>
        <taxon>Vitivirus</taxon>
        <taxon>Vitivirus epsilonvitis</taxon>
    </lineage>
</organism>
<accession>A0A7S6SMC8</accession>